<accession>A0A1E1JYE8</accession>
<keyword evidence="5" id="KW-0325">Glycoprotein</keyword>
<dbReference type="PANTHER" id="PTHR33753">
    <property type="entry name" value="1,4-BETA-D-GLUCAN CELLOBIOHYDROLASE B"/>
    <property type="match status" value="1"/>
</dbReference>
<evidence type="ECO:0000256" key="10">
    <source>
        <dbReference type="SAM" id="SignalP"/>
    </source>
</evidence>
<evidence type="ECO:0000256" key="8">
    <source>
        <dbReference type="ARBA" id="ARBA00023326"/>
    </source>
</evidence>
<keyword evidence="3 9" id="KW-0378">Hydrolase</keyword>
<keyword evidence="7 9" id="KW-0326">Glycosidase</keyword>
<keyword evidence="6" id="KW-0119">Carbohydrate metabolism</keyword>
<evidence type="ECO:0000256" key="7">
    <source>
        <dbReference type="ARBA" id="ARBA00023295"/>
    </source>
</evidence>
<dbReference type="EMBL" id="FJUX01000006">
    <property type="protein sequence ID" value="CZS90897.1"/>
    <property type="molecule type" value="Genomic_DNA"/>
</dbReference>
<evidence type="ECO:0000256" key="4">
    <source>
        <dbReference type="ARBA" id="ARBA00023001"/>
    </source>
</evidence>
<dbReference type="InterPro" id="IPR013320">
    <property type="entry name" value="ConA-like_dom_sf"/>
</dbReference>
<name>A0A1E1JYE8_9HELO</name>
<comment type="catalytic activity">
    <reaction evidence="1">
        <text>Endohydrolysis of (1-&gt;4)-beta-D-glucosidic linkages in cellulose, lichenin and cereal beta-D-glucans.</text>
        <dbReference type="EC" id="3.2.1.4"/>
    </reaction>
</comment>
<feature type="signal peptide" evidence="10">
    <location>
        <begin position="1"/>
        <end position="17"/>
    </location>
</feature>
<feature type="chain" id="PRO_5009445385" description="Glucanase" evidence="10">
    <location>
        <begin position="18"/>
        <end position="418"/>
    </location>
</feature>
<evidence type="ECO:0000256" key="9">
    <source>
        <dbReference type="RuleBase" id="RU361164"/>
    </source>
</evidence>
<dbReference type="Gene3D" id="2.70.100.10">
    <property type="entry name" value="Glycoside hydrolase, family 7, domain"/>
    <property type="match status" value="1"/>
</dbReference>
<keyword evidence="12" id="KW-1185">Reference proteome</keyword>
<reference evidence="12" key="1">
    <citation type="submission" date="2016-03" db="EMBL/GenBank/DDBJ databases">
        <authorList>
            <person name="Guldener U."/>
        </authorList>
    </citation>
    <scope>NUCLEOTIDE SEQUENCE [LARGE SCALE GENOMIC DNA]</scope>
    <source>
        <strain evidence="12">04CH-RAC-A.6.1</strain>
    </source>
</reference>
<evidence type="ECO:0000313" key="11">
    <source>
        <dbReference type="EMBL" id="CZS90897.1"/>
    </source>
</evidence>
<evidence type="ECO:0000256" key="3">
    <source>
        <dbReference type="ARBA" id="ARBA00022801"/>
    </source>
</evidence>
<evidence type="ECO:0000256" key="1">
    <source>
        <dbReference type="ARBA" id="ARBA00000966"/>
    </source>
</evidence>
<dbReference type="GO" id="GO:0030245">
    <property type="term" value="P:cellulose catabolic process"/>
    <property type="evidence" value="ECO:0007669"/>
    <property type="project" value="UniProtKB-KW"/>
</dbReference>
<dbReference type="SUPFAM" id="SSF49899">
    <property type="entry name" value="Concanavalin A-like lectins/glucanases"/>
    <property type="match status" value="1"/>
</dbReference>
<protein>
    <recommendedName>
        <fullName evidence="9">Glucanase</fullName>
        <ecNumber evidence="9">3.2.1.-</ecNumber>
    </recommendedName>
</protein>
<comment type="similarity">
    <text evidence="2 9">Belongs to the glycosyl hydrolase 7 (cellulase C) family.</text>
</comment>
<dbReference type="InterPro" id="IPR001722">
    <property type="entry name" value="Glyco_hydro_7"/>
</dbReference>
<evidence type="ECO:0000256" key="2">
    <source>
        <dbReference type="ARBA" id="ARBA00006044"/>
    </source>
</evidence>
<dbReference type="Proteomes" id="UP000178912">
    <property type="component" value="Unassembled WGS sequence"/>
</dbReference>
<dbReference type="OrthoDB" id="412382at2759"/>
<evidence type="ECO:0000313" key="12">
    <source>
        <dbReference type="Proteomes" id="UP000178912"/>
    </source>
</evidence>
<sequence>MPSLLALIPAFLALASALTPGPNPEVHPKLTTWKCTKAGGCKEQSSLLVLDQLAHPVYQVNNPSLGCGVKGSPPNVSVCPDEATCAKNCIVDGIPDYEKYGVKTSGDLLTMHQLDKEGVKVTPRVYLLNEEGNKYDMLKLSGNELSFDVDSSKLPCGMNSALYLSEMDEQGGKSELNPTGARYGGGYCDAQCYTTPFVNGVGNIKGKGVCCNEMDIWEANAVATAFAPHACNQTGLYQCTGAECADDGVCDKNGCSYNTYVQGNKDFYGRGLTVDTNRPFTVVTQFPEVDGVMTEIRRLYIQDGKIIQNAAIKTTANVTGNNFLNDKDFCGKPGAAERYMDLGGTPVMGKALERGMVLIFSIWWDPTGFMNWLDSGNAGPCNATEGDPKEIIKVVSSPVVTWSKVKWGEIGSTYKGSA</sequence>
<proteinExistence type="inferred from homology"/>
<dbReference type="PANTHER" id="PTHR33753:SF1">
    <property type="entry name" value="ENDO-BETA-1,4-GLUCANASE CELB"/>
    <property type="match status" value="1"/>
</dbReference>
<keyword evidence="4 9" id="KW-0136">Cellulose degradation</keyword>
<keyword evidence="10" id="KW-0732">Signal</keyword>
<keyword evidence="8 9" id="KW-0624">Polysaccharide degradation</keyword>
<evidence type="ECO:0000256" key="5">
    <source>
        <dbReference type="ARBA" id="ARBA00023180"/>
    </source>
</evidence>
<dbReference type="CDD" id="cd07999">
    <property type="entry name" value="GH7_CBH_EG"/>
    <property type="match status" value="1"/>
</dbReference>
<evidence type="ECO:0000256" key="6">
    <source>
        <dbReference type="ARBA" id="ARBA00023277"/>
    </source>
</evidence>
<dbReference type="Pfam" id="PF00840">
    <property type="entry name" value="Glyco_hydro_7"/>
    <property type="match status" value="1"/>
</dbReference>
<dbReference type="EC" id="3.2.1.-" evidence="9"/>
<organism evidence="11 12">
    <name type="scientific">Rhynchosporium agropyri</name>
    <dbReference type="NCBI Taxonomy" id="914238"/>
    <lineage>
        <taxon>Eukaryota</taxon>
        <taxon>Fungi</taxon>
        <taxon>Dikarya</taxon>
        <taxon>Ascomycota</taxon>
        <taxon>Pezizomycotina</taxon>
        <taxon>Leotiomycetes</taxon>
        <taxon>Helotiales</taxon>
        <taxon>Ploettnerulaceae</taxon>
        <taxon>Rhynchosporium</taxon>
    </lineage>
</organism>
<dbReference type="GO" id="GO:0008810">
    <property type="term" value="F:cellulase activity"/>
    <property type="evidence" value="ECO:0007669"/>
    <property type="project" value="UniProtKB-EC"/>
</dbReference>
<gene>
    <name evidence="11" type="ORF">RAG0_01773</name>
</gene>
<dbReference type="InterPro" id="IPR037019">
    <property type="entry name" value="Glyco_hydro_7_sf"/>
</dbReference>
<dbReference type="AlphaFoldDB" id="A0A1E1JYE8"/>
<dbReference type="PRINTS" id="PR00734">
    <property type="entry name" value="GLHYDRLASE7"/>
</dbReference>